<evidence type="ECO:0000256" key="2">
    <source>
        <dbReference type="ARBA" id="ARBA00023136"/>
    </source>
</evidence>
<dbReference type="EMBL" id="CM002922">
    <property type="protein sequence ID" value="KGN64864.1"/>
    <property type="molecule type" value="Genomic_DNA"/>
</dbReference>
<dbReference type="PANTHER" id="PTHR31415">
    <property type="entry name" value="OS05G0367900 PROTEIN"/>
    <property type="match status" value="1"/>
</dbReference>
<organism evidence="4 5">
    <name type="scientific">Cucumis sativus</name>
    <name type="common">Cucumber</name>
    <dbReference type="NCBI Taxonomy" id="3659"/>
    <lineage>
        <taxon>Eukaryota</taxon>
        <taxon>Viridiplantae</taxon>
        <taxon>Streptophyta</taxon>
        <taxon>Embryophyta</taxon>
        <taxon>Tracheophyta</taxon>
        <taxon>Spermatophyta</taxon>
        <taxon>Magnoliopsida</taxon>
        <taxon>eudicotyledons</taxon>
        <taxon>Gunneridae</taxon>
        <taxon>Pentapetalae</taxon>
        <taxon>rosids</taxon>
        <taxon>fabids</taxon>
        <taxon>Cucurbitales</taxon>
        <taxon>Cucurbitaceae</taxon>
        <taxon>Benincaseae</taxon>
        <taxon>Cucumis</taxon>
    </lineage>
</organism>
<keyword evidence="3" id="KW-0812">Transmembrane</keyword>
<keyword evidence="3" id="KW-1133">Transmembrane helix</keyword>
<dbReference type="GO" id="GO:0098542">
    <property type="term" value="P:defense response to other organism"/>
    <property type="evidence" value="ECO:0007669"/>
    <property type="project" value="InterPro"/>
</dbReference>
<dbReference type="PANTHER" id="PTHR31415:SF130">
    <property type="entry name" value="NDR1_HIN1-LIKE PROTEIN 6"/>
    <property type="match status" value="1"/>
</dbReference>
<keyword evidence="2 3" id="KW-0472">Membrane</keyword>
<sequence>MRSSTTTTTTTQGEASSSSIIRAPKRGAYRQHGIAKRTRVIRIIGRSLLCAIMLLGIAILTCWFVVIPRTPQLMVESGQVTGYHSTIRKLNATIVFNIRSYNPNKRASIYVDSMKMTVKNYMSVPFHSDIPNFTMTPRNMTVLTPTILVNCIYPFGRPLHAGWIHIELSFSAKVSYIFNRWASKPRLMEIYCNHFWFKIDDSMPNFDNIKCQVDL</sequence>
<dbReference type="AlphaFoldDB" id="A0A0A0LV68"/>
<evidence type="ECO:0000313" key="4">
    <source>
        <dbReference type="EMBL" id="KGN64864.1"/>
    </source>
</evidence>
<accession>A0A0A0LV68</accession>
<gene>
    <name evidence="4" type="ORF">Csa_1G132740</name>
</gene>
<feature type="transmembrane region" description="Helical" evidence="3">
    <location>
        <begin position="43"/>
        <end position="66"/>
    </location>
</feature>
<reference evidence="4 5" key="3">
    <citation type="journal article" date="2010" name="BMC Genomics">
        <title>Transcriptome sequencing and comparative analysis of cucumber flowers with different sex types.</title>
        <authorList>
            <person name="Guo S."/>
            <person name="Zheng Y."/>
            <person name="Joung J.G."/>
            <person name="Liu S."/>
            <person name="Zhang Z."/>
            <person name="Crasta O.R."/>
            <person name="Sobral B.W."/>
            <person name="Xu Y."/>
            <person name="Huang S."/>
            <person name="Fei Z."/>
        </authorList>
    </citation>
    <scope>NUCLEOTIDE SEQUENCE [LARGE SCALE GENOMIC DNA]</scope>
    <source>
        <strain evidence="5">cv. 9930</strain>
    </source>
</reference>
<reference evidence="4 5" key="2">
    <citation type="journal article" date="2009" name="PLoS ONE">
        <title>An integrated genetic and cytogenetic map of the cucumber genome.</title>
        <authorList>
            <person name="Ren Y."/>
            <person name="Zhang Z."/>
            <person name="Liu J."/>
            <person name="Staub J.E."/>
            <person name="Han Y."/>
            <person name="Cheng Z."/>
            <person name="Li X."/>
            <person name="Lu J."/>
            <person name="Miao H."/>
            <person name="Kang H."/>
            <person name="Xie B."/>
            <person name="Gu X."/>
            <person name="Wang X."/>
            <person name="Du Y."/>
            <person name="Jin W."/>
            <person name="Huang S."/>
        </authorList>
    </citation>
    <scope>NUCLEOTIDE SEQUENCE [LARGE SCALE GENOMIC DNA]</scope>
    <source>
        <strain evidence="5">cv. 9930</strain>
    </source>
</reference>
<dbReference type="Proteomes" id="UP000029981">
    <property type="component" value="Chromosome 1"/>
</dbReference>
<dbReference type="OrthoDB" id="1920039at2759"/>
<evidence type="ECO:0008006" key="6">
    <source>
        <dbReference type="Google" id="ProtNLM"/>
    </source>
</evidence>
<reference evidence="4 5" key="4">
    <citation type="journal article" date="2011" name="BMC Genomics">
        <title>RNA-Seq improves annotation of protein-coding genes in the cucumber genome.</title>
        <authorList>
            <person name="Li Z."/>
            <person name="Zhang Z."/>
            <person name="Yan P."/>
            <person name="Huang S."/>
            <person name="Fei Z."/>
            <person name="Lin K."/>
        </authorList>
    </citation>
    <scope>NUCLEOTIDE SEQUENCE [LARGE SCALE GENOMIC DNA]</scope>
    <source>
        <strain evidence="5">cv. 9930</strain>
    </source>
</reference>
<proteinExistence type="predicted"/>
<dbReference type="GO" id="GO:0016020">
    <property type="term" value="C:membrane"/>
    <property type="evidence" value="ECO:0007669"/>
    <property type="project" value="UniProtKB-SubCell"/>
</dbReference>
<dbReference type="InterPro" id="IPR044839">
    <property type="entry name" value="NDR1-like"/>
</dbReference>
<reference evidence="4 5" key="1">
    <citation type="journal article" date="2009" name="Nat. Genet.">
        <title>The genome of the cucumber, Cucumis sativus L.</title>
        <authorList>
            <person name="Huang S."/>
            <person name="Li R."/>
            <person name="Zhang Z."/>
            <person name="Li L."/>
            <person name="Gu X."/>
            <person name="Fan W."/>
            <person name="Lucas W.J."/>
            <person name="Wang X."/>
            <person name="Xie B."/>
            <person name="Ni P."/>
            <person name="Ren Y."/>
            <person name="Zhu H."/>
            <person name="Li J."/>
            <person name="Lin K."/>
            <person name="Jin W."/>
            <person name="Fei Z."/>
            <person name="Li G."/>
            <person name="Staub J."/>
            <person name="Kilian A."/>
            <person name="van der Vossen E.A."/>
            <person name="Wu Y."/>
            <person name="Guo J."/>
            <person name="He J."/>
            <person name="Jia Z."/>
            <person name="Ren Y."/>
            <person name="Tian G."/>
            <person name="Lu Y."/>
            <person name="Ruan J."/>
            <person name="Qian W."/>
            <person name="Wang M."/>
            <person name="Huang Q."/>
            <person name="Li B."/>
            <person name="Xuan Z."/>
            <person name="Cao J."/>
            <person name="Asan"/>
            <person name="Wu Z."/>
            <person name="Zhang J."/>
            <person name="Cai Q."/>
            <person name="Bai Y."/>
            <person name="Zhao B."/>
            <person name="Han Y."/>
            <person name="Li Y."/>
            <person name="Li X."/>
            <person name="Wang S."/>
            <person name="Shi Q."/>
            <person name="Liu S."/>
            <person name="Cho W.K."/>
            <person name="Kim J.Y."/>
            <person name="Xu Y."/>
            <person name="Heller-Uszynska K."/>
            <person name="Miao H."/>
            <person name="Cheng Z."/>
            <person name="Zhang S."/>
            <person name="Wu J."/>
            <person name="Yang Y."/>
            <person name="Kang H."/>
            <person name="Li M."/>
            <person name="Liang H."/>
            <person name="Ren X."/>
            <person name="Shi Z."/>
            <person name="Wen M."/>
            <person name="Jian M."/>
            <person name="Yang H."/>
            <person name="Zhang G."/>
            <person name="Yang Z."/>
            <person name="Chen R."/>
            <person name="Liu S."/>
            <person name="Li J."/>
            <person name="Ma L."/>
            <person name="Liu H."/>
            <person name="Zhou Y."/>
            <person name="Zhao J."/>
            <person name="Fang X."/>
            <person name="Li G."/>
            <person name="Fang L."/>
            <person name="Li Y."/>
            <person name="Liu D."/>
            <person name="Zheng H."/>
            <person name="Zhang Y."/>
            <person name="Qin N."/>
            <person name="Li Z."/>
            <person name="Yang G."/>
            <person name="Yang S."/>
            <person name="Bolund L."/>
            <person name="Kristiansen K."/>
            <person name="Zheng H."/>
            <person name="Li S."/>
            <person name="Zhang X."/>
            <person name="Yang H."/>
            <person name="Wang J."/>
            <person name="Sun R."/>
            <person name="Zhang B."/>
            <person name="Jiang S."/>
            <person name="Wang J."/>
            <person name="Du Y."/>
            <person name="Li S."/>
        </authorList>
    </citation>
    <scope>NUCLEOTIDE SEQUENCE [LARGE SCALE GENOMIC DNA]</scope>
    <source>
        <strain evidence="5">cv. 9930</strain>
    </source>
</reference>
<comment type="subcellular location">
    <subcellularLocation>
        <location evidence="1">Membrane</location>
    </subcellularLocation>
</comment>
<evidence type="ECO:0000256" key="1">
    <source>
        <dbReference type="ARBA" id="ARBA00004370"/>
    </source>
</evidence>
<name>A0A0A0LV68_CUCSA</name>
<keyword evidence="5" id="KW-1185">Reference proteome</keyword>
<evidence type="ECO:0000256" key="3">
    <source>
        <dbReference type="SAM" id="Phobius"/>
    </source>
</evidence>
<dbReference type="KEGG" id="csv:105435303"/>
<dbReference type="STRING" id="3659.A0A0A0LV68"/>
<protein>
    <recommendedName>
        <fullName evidence="6">Late embryogenesis abundant protein LEA-2 subgroup domain-containing protein</fullName>
    </recommendedName>
</protein>
<dbReference type="Gramene" id="KGN64864">
    <property type="protein sequence ID" value="KGN64864"/>
    <property type="gene ID" value="Csa_1G132740"/>
</dbReference>
<evidence type="ECO:0000313" key="5">
    <source>
        <dbReference type="Proteomes" id="UP000029981"/>
    </source>
</evidence>